<name>A0AAN7U5G2_9PEZI</name>
<evidence type="ECO:0000313" key="2">
    <source>
        <dbReference type="EMBL" id="KAK5626085.1"/>
    </source>
</evidence>
<accession>A0AAN7U5G2</accession>
<gene>
    <name evidence="2" type="ORF">RRF57_001800</name>
</gene>
<evidence type="ECO:0000256" key="1">
    <source>
        <dbReference type="SAM" id="MobiDB-lite"/>
    </source>
</evidence>
<proteinExistence type="predicted"/>
<dbReference type="Proteomes" id="UP001305414">
    <property type="component" value="Unassembled WGS sequence"/>
</dbReference>
<organism evidence="2 3">
    <name type="scientific">Xylaria bambusicola</name>
    <dbReference type="NCBI Taxonomy" id="326684"/>
    <lineage>
        <taxon>Eukaryota</taxon>
        <taxon>Fungi</taxon>
        <taxon>Dikarya</taxon>
        <taxon>Ascomycota</taxon>
        <taxon>Pezizomycotina</taxon>
        <taxon>Sordariomycetes</taxon>
        <taxon>Xylariomycetidae</taxon>
        <taxon>Xylariales</taxon>
        <taxon>Xylariaceae</taxon>
        <taxon>Xylaria</taxon>
    </lineage>
</organism>
<reference evidence="2 3" key="1">
    <citation type="submission" date="2023-10" db="EMBL/GenBank/DDBJ databases">
        <title>Draft genome sequence of Xylaria bambusicola isolate GMP-LS, the root and basal stem rot pathogen of sugarcane in Indonesia.</title>
        <authorList>
            <person name="Selvaraj P."/>
            <person name="Muralishankar V."/>
            <person name="Muruganantham S."/>
            <person name="Sp S."/>
            <person name="Haryani S."/>
            <person name="Lau K.J.X."/>
            <person name="Naqvi N.I."/>
        </authorList>
    </citation>
    <scope>NUCLEOTIDE SEQUENCE [LARGE SCALE GENOMIC DNA]</scope>
    <source>
        <strain evidence="2">GMP-LS</strain>
    </source>
</reference>
<feature type="region of interest" description="Disordered" evidence="1">
    <location>
        <begin position="1"/>
        <end position="31"/>
    </location>
</feature>
<sequence length="88" mass="9824">MDEFDPLGDISFDQYAPFDPGRAQVSPRCSLEPEEPGLPLLELADWQEDASYDGKPSTYVHYSIEWKLTYNGKVLSEDTDILAAILAA</sequence>
<evidence type="ECO:0000313" key="3">
    <source>
        <dbReference type="Proteomes" id="UP001305414"/>
    </source>
</evidence>
<dbReference type="AlphaFoldDB" id="A0AAN7U5G2"/>
<keyword evidence="3" id="KW-1185">Reference proteome</keyword>
<protein>
    <submittedName>
        <fullName evidence="2">Uncharacterized protein</fullName>
    </submittedName>
</protein>
<dbReference type="EMBL" id="JAWHQM010000003">
    <property type="protein sequence ID" value="KAK5626085.1"/>
    <property type="molecule type" value="Genomic_DNA"/>
</dbReference>
<comment type="caution">
    <text evidence="2">The sequence shown here is derived from an EMBL/GenBank/DDBJ whole genome shotgun (WGS) entry which is preliminary data.</text>
</comment>